<keyword evidence="3" id="KW-1185">Reference proteome</keyword>
<evidence type="ECO:0000313" key="2">
    <source>
        <dbReference type="EMBL" id="RKQ88354.1"/>
    </source>
</evidence>
<dbReference type="InterPro" id="IPR050266">
    <property type="entry name" value="AB_hydrolase_sf"/>
</dbReference>
<comment type="caution">
    <text evidence="2">The sequence shown here is derived from an EMBL/GenBank/DDBJ whole genome shotgun (WGS) entry which is preliminary data.</text>
</comment>
<dbReference type="SUPFAM" id="SSF53474">
    <property type="entry name" value="alpha/beta-Hydrolases"/>
    <property type="match status" value="1"/>
</dbReference>
<organism evidence="2 3">
    <name type="scientific">Solirubrobacter pauli</name>
    <dbReference type="NCBI Taxonomy" id="166793"/>
    <lineage>
        <taxon>Bacteria</taxon>
        <taxon>Bacillati</taxon>
        <taxon>Actinomycetota</taxon>
        <taxon>Thermoleophilia</taxon>
        <taxon>Solirubrobacterales</taxon>
        <taxon>Solirubrobacteraceae</taxon>
        <taxon>Solirubrobacter</taxon>
    </lineage>
</organism>
<feature type="domain" description="AB hydrolase-1" evidence="1">
    <location>
        <begin position="16"/>
        <end position="249"/>
    </location>
</feature>
<dbReference type="GO" id="GO:0016020">
    <property type="term" value="C:membrane"/>
    <property type="evidence" value="ECO:0007669"/>
    <property type="project" value="TreeGrafter"/>
</dbReference>
<protein>
    <submittedName>
        <fullName evidence="2">Pimeloyl-ACP methyl ester carboxylesterase</fullName>
    </submittedName>
</protein>
<dbReference type="Gene3D" id="3.40.50.1820">
    <property type="entry name" value="alpha/beta hydrolase"/>
    <property type="match status" value="1"/>
</dbReference>
<accession>A0A660L579</accession>
<dbReference type="OrthoDB" id="27092at2"/>
<dbReference type="Proteomes" id="UP000278962">
    <property type="component" value="Unassembled WGS sequence"/>
</dbReference>
<dbReference type="PANTHER" id="PTHR43798:SF5">
    <property type="entry name" value="MONOACYLGLYCEROL LIPASE ABHD6"/>
    <property type="match status" value="1"/>
</dbReference>
<evidence type="ECO:0000259" key="1">
    <source>
        <dbReference type="Pfam" id="PF00561"/>
    </source>
</evidence>
<dbReference type="EMBL" id="RBIL01000002">
    <property type="protein sequence ID" value="RKQ88354.1"/>
    <property type="molecule type" value="Genomic_DNA"/>
</dbReference>
<dbReference type="RefSeq" id="WP_121257802.1">
    <property type="nucleotide sequence ID" value="NZ_RBIL01000002.1"/>
</dbReference>
<dbReference type="PRINTS" id="PR00111">
    <property type="entry name" value="ABHYDROLASE"/>
</dbReference>
<dbReference type="AlphaFoldDB" id="A0A660L579"/>
<dbReference type="GO" id="GO:0047372">
    <property type="term" value="F:monoacylglycerol lipase activity"/>
    <property type="evidence" value="ECO:0007669"/>
    <property type="project" value="TreeGrafter"/>
</dbReference>
<name>A0A660L579_9ACTN</name>
<dbReference type="InterPro" id="IPR000073">
    <property type="entry name" value="AB_hydrolase_1"/>
</dbReference>
<dbReference type="GO" id="GO:0046464">
    <property type="term" value="P:acylglycerol catabolic process"/>
    <property type="evidence" value="ECO:0007669"/>
    <property type="project" value="TreeGrafter"/>
</dbReference>
<dbReference type="PANTHER" id="PTHR43798">
    <property type="entry name" value="MONOACYLGLYCEROL LIPASE"/>
    <property type="match status" value="1"/>
</dbReference>
<proteinExistence type="predicted"/>
<dbReference type="InterPro" id="IPR029058">
    <property type="entry name" value="AB_hydrolase_fold"/>
</dbReference>
<reference evidence="2 3" key="1">
    <citation type="submission" date="2018-10" db="EMBL/GenBank/DDBJ databases">
        <title>Genomic Encyclopedia of Archaeal and Bacterial Type Strains, Phase II (KMG-II): from individual species to whole genera.</title>
        <authorList>
            <person name="Goeker M."/>
        </authorList>
    </citation>
    <scope>NUCLEOTIDE SEQUENCE [LARGE SCALE GENOMIC DNA]</scope>
    <source>
        <strain evidence="2 3">DSM 14954</strain>
    </source>
</reference>
<evidence type="ECO:0000313" key="3">
    <source>
        <dbReference type="Proteomes" id="UP000278962"/>
    </source>
</evidence>
<dbReference type="Pfam" id="PF00561">
    <property type="entry name" value="Abhydrolase_1"/>
    <property type="match status" value="1"/>
</dbReference>
<gene>
    <name evidence="2" type="ORF">C8N24_6396</name>
</gene>
<sequence length="277" mass="29465">MTAADLHHVHRGSGRPLLLIHGLGSSWRSWDPVLPALSAEREVIAVDLPGFGDTPPLVGEVTISTLADALEGFLNGHDLDGVDVVGSSMGARLALELARRRRVGAVVSLDPGGFWTDRQRRVFGATIGSSVKLVRALAPVLPLLVSNPVGRTLLLGQFSARPWALDGDIVLRELRGYSHSPSLDAAFQALVHGPAQAGMAAGTARGPIVIGWGRRDLVCLPSQAARAGELFPDARVHWFESCGHFPQWDVPDECSRLILDATASSPATVAPETWSHA</sequence>